<dbReference type="Gene3D" id="3.30.420.10">
    <property type="entry name" value="Ribonuclease H-like superfamily/Ribonuclease H"/>
    <property type="match status" value="2"/>
</dbReference>
<keyword evidence="8" id="KW-0695">RNA-directed DNA polymerase</keyword>
<dbReference type="GO" id="GO:0004523">
    <property type="term" value="F:RNA-DNA hybrid ribonuclease activity"/>
    <property type="evidence" value="ECO:0007669"/>
    <property type="project" value="InterPro"/>
</dbReference>
<evidence type="ECO:0000256" key="4">
    <source>
        <dbReference type="ARBA" id="ARBA00022722"/>
    </source>
</evidence>
<gene>
    <name evidence="13" type="primary">Ervk6_0</name>
    <name evidence="13" type="ORF">CORCON_R15685</name>
</gene>
<keyword evidence="2" id="KW-0808">Transferase</keyword>
<dbReference type="Gene3D" id="1.10.10.200">
    <property type="match status" value="1"/>
</dbReference>
<dbReference type="Pfam" id="PF00665">
    <property type="entry name" value="rve"/>
    <property type="match status" value="1"/>
</dbReference>
<evidence type="ECO:0000256" key="5">
    <source>
        <dbReference type="ARBA" id="ARBA00022723"/>
    </source>
</evidence>
<evidence type="ECO:0000256" key="2">
    <source>
        <dbReference type="ARBA" id="ARBA00022679"/>
    </source>
</evidence>
<keyword evidence="3" id="KW-0548">Nucleotidyltransferase</keyword>
<evidence type="ECO:0000256" key="3">
    <source>
        <dbReference type="ARBA" id="ARBA00022695"/>
    </source>
</evidence>
<dbReference type="InterPro" id="IPR002156">
    <property type="entry name" value="RNaseH_domain"/>
</dbReference>
<dbReference type="InterPro" id="IPR017856">
    <property type="entry name" value="Integrase-like_N"/>
</dbReference>
<dbReference type="Pfam" id="PF00075">
    <property type="entry name" value="RNase_H"/>
    <property type="match status" value="1"/>
</dbReference>
<evidence type="ECO:0000256" key="8">
    <source>
        <dbReference type="ARBA" id="ARBA00022918"/>
    </source>
</evidence>
<dbReference type="GO" id="GO:0015074">
    <property type="term" value="P:DNA integration"/>
    <property type="evidence" value="ECO:0007669"/>
    <property type="project" value="InterPro"/>
</dbReference>
<dbReference type="SUPFAM" id="SSF53098">
    <property type="entry name" value="Ribonuclease H-like"/>
    <property type="match status" value="2"/>
</dbReference>
<dbReference type="InterPro" id="IPR036397">
    <property type="entry name" value="RNaseH_sf"/>
</dbReference>
<dbReference type="PROSITE" id="PS50994">
    <property type="entry name" value="INTEGRASE"/>
    <property type="match status" value="1"/>
</dbReference>
<dbReference type="PROSITE" id="PS50879">
    <property type="entry name" value="RNASE_H_1"/>
    <property type="match status" value="1"/>
</dbReference>
<dbReference type="PANTHER" id="PTHR41694">
    <property type="entry name" value="ENDOGENOUS RETROVIRUS GROUP K MEMBER POL PROTEIN"/>
    <property type="match status" value="1"/>
</dbReference>
<evidence type="ECO:0000259" key="10">
    <source>
        <dbReference type="PROSITE" id="PS50876"/>
    </source>
</evidence>
<feature type="domain" description="Integrase-type" evidence="10">
    <location>
        <begin position="205"/>
        <end position="246"/>
    </location>
</feature>
<name>A0A7L0FXL8_CORCN</name>
<evidence type="ECO:0000256" key="7">
    <source>
        <dbReference type="ARBA" id="ARBA00022801"/>
    </source>
</evidence>
<dbReference type="AlphaFoldDB" id="A0A7L0FXL8"/>
<keyword evidence="4" id="KW-0540">Nuclease</keyword>
<dbReference type="PANTHER" id="PTHR41694:SF3">
    <property type="entry name" value="RNA-DIRECTED DNA POLYMERASE-RELATED"/>
    <property type="match status" value="1"/>
</dbReference>
<dbReference type="Pfam" id="PF02022">
    <property type="entry name" value="Integrase_Zn"/>
    <property type="match status" value="1"/>
</dbReference>
<evidence type="ECO:0000256" key="1">
    <source>
        <dbReference type="ARBA" id="ARBA00012493"/>
    </source>
</evidence>
<keyword evidence="14" id="KW-1185">Reference proteome</keyword>
<dbReference type="InterPro" id="IPR001584">
    <property type="entry name" value="Integrase_cat-core"/>
</dbReference>
<sequence>SKGRTMAVRRFGIEPDEIWMPYRRQQWDTHLATADSVALALCNFYGEIVPGPTLSLWQHTKVINPTTFTRVLETPKPGSTYFIDTLSKTQTAVVVWQEKDKWRKCSWTQAHKSVQYLEAKAVSEAVKMEPTQHINIVTDSFFVFKLIHKMTSPGWAGTEIAQLLEDALQQRAATCMVVHVNSHSSYPGFYQQGNIKVDKAANFVWTLVKAKELHEFLHIGAKALTRNCNIPLAQAKEVVSTCPYCQHTPLWGAGVNPRGTKPNQIWQTDFTQCPLLKPQQWLAVTVDTSSGLILATQHKKQTARSIQQHWGKAIAWLGVPQQIKTDNGPCFIAASTADWASKWGITLMHGILYNSTGQAIVERANQTLKRKLQVLGQGEGFTTTIPVPMQAQLLTRALYALNHFARGDDHKSPAEWHWVWQVIEDGPPVKVRFPGTTEWQKEWRLVIQGR</sequence>
<keyword evidence="7" id="KW-0378">Hydrolase</keyword>
<feature type="non-terminal residue" evidence="13">
    <location>
        <position position="1"/>
    </location>
</feature>
<keyword evidence="5" id="KW-0479">Metal-binding</keyword>
<dbReference type="Proteomes" id="UP000526942">
    <property type="component" value="Unassembled WGS sequence"/>
</dbReference>
<keyword evidence="9" id="KW-0862">Zinc</keyword>
<proteinExistence type="predicted"/>
<feature type="domain" description="Integrase catalytic" evidence="12">
    <location>
        <begin position="258"/>
        <end position="421"/>
    </location>
</feature>
<feature type="non-terminal residue" evidence="13">
    <location>
        <position position="450"/>
    </location>
</feature>
<dbReference type="InterPro" id="IPR012337">
    <property type="entry name" value="RNaseH-like_sf"/>
</dbReference>
<comment type="caution">
    <text evidence="13">The sequence shown here is derived from an EMBL/GenBank/DDBJ whole genome shotgun (WGS) entry which is preliminary data.</text>
</comment>
<dbReference type="GO" id="GO:0003964">
    <property type="term" value="F:RNA-directed DNA polymerase activity"/>
    <property type="evidence" value="ECO:0007669"/>
    <property type="project" value="UniProtKB-KW"/>
</dbReference>
<dbReference type="SUPFAM" id="SSF46919">
    <property type="entry name" value="N-terminal Zn binding domain of HIV integrase"/>
    <property type="match status" value="1"/>
</dbReference>
<feature type="domain" description="RNase H type-1" evidence="11">
    <location>
        <begin position="75"/>
        <end position="206"/>
    </location>
</feature>
<protein>
    <recommendedName>
        <fullName evidence="1">RNA-directed DNA polymerase</fullName>
        <ecNumber evidence="1">2.7.7.49</ecNumber>
    </recommendedName>
</protein>
<dbReference type="EMBL" id="VXAM01001657">
    <property type="protein sequence ID" value="NXK00446.1"/>
    <property type="molecule type" value="Genomic_DNA"/>
</dbReference>
<evidence type="ECO:0000256" key="6">
    <source>
        <dbReference type="ARBA" id="ARBA00022759"/>
    </source>
</evidence>
<evidence type="ECO:0000259" key="12">
    <source>
        <dbReference type="PROSITE" id="PS50994"/>
    </source>
</evidence>
<dbReference type="GO" id="GO:0008270">
    <property type="term" value="F:zinc ion binding"/>
    <property type="evidence" value="ECO:0007669"/>
    <property type="project" value="UniProtKB-KW"/>
</dbReference>
<keyword evidence="9" id="KW-0863">Zinc-finger</keyword>
<evidence type="ECO:0000259" key="11">
    <source>
        <dbReference type="PROSITE" id="PS50879"/>
    </source>
</evidence>
<evidence type="ECO:0000313" key="14">
    <source>
        <dbReference type="Proteomes" id="UP000526942"/>
    </source>
</evidence>
<dbReference type="OrthoDB" id="9386368at2759"/>
<dbReference type="PROSITE" id="PS50876">
    <property type="entry name" value="ZF_INTEGRASE"/>
    <property type="match status" value="1"/>
</dbReference>
<dbReference type="EC" id="2.7.7.49" evidence="1"/>
<evidence type="ECO:0000256" key="9">
    <source>
        <dbReference type="PROSITE-ProRule" id="PRU00450"/>
    </source>
</evidence>
<organism evidence="13 14">
    <name type="scientific">Corythaixoides concolor</name>
    <name type="common">Grey go-away-bird</name>
    <dbReference type="NCBI Taxonomy" id="103956"/>
    <lineage>
        <taxon>Eukaryota</taxon>
        <taxon>Metazoa</taxon>
        <taxon>Chordata</taxon>
        <taxon>Craniata</taxon>
        <taxon>Vertebrata</taxon>
        <taxon>Euteleostomi</taxon>
        <taxon>Archelosauria</taxon>
        <taxon>Archosauria</taxon>
        <taxon>Dinosauria</taxon>
        <taxon>Saurischia</taxon>
        <taxon>Theropoda</taxon>
        <taxon>Coelurosauria</taxon>
        <taxon>Aves</taxon>
        <taxon>Neognathae</taxon>
        <taxon>Neoaves</taxon>
        <taxon>Otidimorphae</taxon>
        <taxon>Musophagiformes</taxon>
        <taxon>Musophagidae</taxon>
        <taxon>Corythaixoides</taxon>
    </lineage>
</organism>
<dbReference type="GO" id="GO:0035613">
    <property type="term" value="F:RNA stem-loop binding"/>
    <property type="evidence" value="ECO:0007669"/>
    <property type="project" value="TreeGrafter"/>
</dbReference>
<accession>A0A7L0FXL8</accession>
<reference evidence="13 14" key="1">
    <citation type="submission" date="2019-09" db="EMBL/GenBank/DDBJ databases">
        <title>Bird 10,000 Genomes (B10K) Project - Family phase.</title>
        <authorList>
            <person name="Zhang G."/>
        </authorList>
    </citation>
    <scope>NUCLEOTIDE SEQUENCE [LARGE SCALE GENOMIC DNA]</scope>
    <source>
        <strain evidence="13">B10K-DU-011-20</strain>
        <tissue evidence="13">Muscle</tissue>
    </source>
</reference>
<keyword evidence="6" id="KW-0255">Endonuclease</keyword>
<evidence type="ECO:0000313" key="13">
    <source>
        <dbReference type="EMBL" id="NXK00446.1"/>
    </source>
</evidence>
<dbReference type="InterPro" id="IPR003308">
    <property type="entry name" value="Integrase_Zn-bd_dom_N"/>
</dbReference>